<sequence length="194" mass="21140">MPAQGEAKPPQAERKPPPPVTPAYLERAALLYLERYSASVAMLRQTLKRRVDKRCRLRGEEAAAYAEAIEATVARAVSAGLVDDARFTAGRLAALRRRGASARAVSAKLAAKGVAREEVAAAMENERAAADEGADLEEAAARAYAKRRRLGPWRRPGTREAHRDRDLAAMARAGFGYGLGRRVIEAEETDEPEF</sequence>
<dbReference type="RefSeq" id="WP_238280225.1">
    <property type="nucleotide sequence ID" value="NZ_BPQL01000080.1"/>
</dbReference>
<gene>
    <name evidence="2" type="ORF">ABID43_002782</name>
</gene>
<keyword evidence="3" id="KW-1185">Reference proteome</keyword>
<protein>
    <submittedName>
        <fullName evidence="2">Regulatory protein</fullName>
    </submittedName>
</protein>
<name>A0ABV2L5W9_9HYPH</name>
<reference evidence="2 3" key="1">
    <citation type="submission" date="2024-06" db="EMBL/GenBank/DDBJ databases">
        <title>Genomic Encyclopedia of Type Strains, Phase IV (KMG-IV): sequencing the most valuable type-strain genomes for metagenomic binning, comparative biology and taxonomic classification.</title>
        <authorList>
            <person name="Goeker M."/>
        </authorList>
    </citation>
    <scope>NUCLEOTIDE SEQUENCE [LARGE SCALE GENOMIC DNA]</scope>
    <source>
        <strain evidence="2 3">DSM 21331</strain>
    </source>
</reference>
<accession>A0ABV2L5W9</accession>
<evidence type="ECO:0000313" key="3">
    <source>
        <dbReference type="Proteomes" id="UP001549145"/>
    </source>
</evidence>
<feature type="compositionally biased region" description="Low complexity" evidence="1">
    <location>
        <begin position="1"/>
        <end position="10"/>
    </location>
</feature>
<feature type="region of interest" description="Disordered" evidence="1">
    <location>
        <begin position="1"/>
        <end position="21"/>
    </location>
</feature>
<organism evidence="2 3">
    <name type="scientific">Methylobacterium goesingense</name>
    <dbReference type="NCBI Taxonomy" id="243690"/>
    <lineage>
        <taxon>Bacteria</taxon>
        <taxon>Pseudomonadati</taxon>
        <taxon>Pseudomonadota</taxon>
        <taxon>Alphaproteobacteria</taxon>
        <taxon>Hyphomicrobiales</taxon>
        <taxon>Methylobacteriaceae</taxon>
        <taxon>Methylobacterium</taxon>
    </lineage>
</organism>
<evidence type="ECO:0000256" key="1">
    <source>
        <dbReference type="SAM" id="MobiDB-lite"/>
    </source>
</evidence>
<dbReference type="Proteomes" id="UP001549145">
    <property type="component" value="Unassembled WGS sequence"/>
</dbReference>
<comment type="caution">
    <text evidence="2">The sequence shown here is derived from an EMBL/GenBank/DDBJ whole genome shotgun (WGS) entry which is preliminary data.</text>
</comment>
<proteinExistence type="predicted"/>
<dbReference type="EMBL" id="JBEPMM010000007">
    <property type="protein sequence ID" value="MET3693235.1"/>
    <property type="molecule type" value="Genomic_DNA"/>
</dbReference>
<evidence type="ECO:0000313" key="2">
    <source>
        <dbReference type="EMBL" id="MET3693235.1"/>
    </source>
</evidence>